<evidence type="ECO:0000256" key="3">
    <source>
        <dbReference type="SAM" id="MobiDB-lite"/>
    </source>
</evidence>
<gene>
    <name evidence="4" type="ORF">SLEP1_g36464</name>
</gene>
<evidence type="ECO:0000313" key="5">
    <source>
        <dbReference type="Proteomes" id="UP001054252"/>
    </source>
</evidence>
<comment type="similarity">
    <text evidence="2">Belongs to the IQD family.</text>
</comment>
<dbReference type="EMBL" id="BPVZ01000075">
    <property type="protein sequence ID" value="GKV27277.1"/>
    <property type="molecule type" value="Genomic_DNA"/>
</dbReference>
<evidence type="ECO:0000256" key="2">
    <source>
        <dbReference type="ARBA" id="ARBA00024341"/>
    </source>
</evidence>
<evidence type="ECO:0000313" key="4">
    <source>
        <dbReference type="EMBL" id="GKV27277.1"/>
    </source>
</evidence>
<feature type="compositionally biased region" description="Low complexity" evidence="3">
    <location>
        <begin position="55"/>
        <end position="65"/>
    </location>
</feature>
<name>A0AAV5KS24_9ROSI</name>
<dbReference type="PROSITE" id="PS50096">
    <property type="entry name" value="IQ"/>
    <property type="match status" value="1"/>
</dbReference>
<feature type="region of interest" description="Disordered" evidence="3">
    <location>
        <begin position="1"/>
        <end position="96"/>
    </location>
</feature>
<dbReference type="AlphaFoldDB" id="A0AAV5KS24"/>
<reference evidence="4 5" key="1">
    <citation type="journal article" date="2021" name="Commun. Biol.">
        <title>The genome of Shorea leprosula (Dipterocarpaceae) highlights the ecological relevance of drought in aseasonal tropical rainforests.</title>
        <authorList>
            <person name="Ng K.K.S."/>
            <person name="Kobayashi M.J."/>
            <person name="Fawcett J.A."/>
            <person name="Hatakeyama M."/>
            <person name="Paape T."/>
            <person name="Ng C.H."/>
            <person name="Ang C.C."/>
            <person name="Tnah L.H."/>
            <person name="Lee C.T."/>
            <person name="Nishiyama T."/>
            <person name="Sese J."/>
            <person name="O'Brien M.J."/>
            <person name="Copetti D."/>
            <person name="Mohd Noor M.I."/>
            <person name="Ong R.C."/>
            <person name="Putra M."/>
            <person name="Sireger I.Z."/>
            <person name="Indrioko S."/>
            <person name="Kosugi Y."/>
            <person name="Izuno A."/>
            <person name="Isagi Y."/>
            <person name="Lee S.L."/>
            <person name="Shimizu K.K."/>
        </authorList>
    </citation>
    <scope>NUCLEOTIDE SEQUENCE [LARGE SCALE GENOMIC DNA]</scope>
    <source>
        <strain evidence="4">214</strain>
    </source>
</reference>
<keyword evidence="1" id="KW-0112">Calmodulin-binding</keyword>
<feature type="compositionally biased region" description="Polar residues" evidence="3">
    <location>
        <begin position="76"/>
        <end position="90"/>
    </location>
</feature>
<dbReference type="InterPro" id="IPR000048">
    <property type="entry name" value="IQ_motif_EF-hand-BS"/>
</dbReference>
<dbReference type="PANTHER" id="PTHR32295:SF11">
    <property type="entry name" value="PROTEIN IQ-DOMAIN 22"/>
    <property type="match status" value="1"/>
</dbReference>
<proteinExistence type="inferred from homology"/>
<sequence>MGKASKWFRNLLGLRKHDPHQPPSSTTPSASRTPQVHRDKRRWSFVKSYREKDSTSTSTSTSTTSALPAAAKHNSKPTSYGRQMINQESVTESDRDVDSTKHAIAVATATAAVPEAVVAAAQAAVAVVRLTSSSGRCPRDPTPHFSTNCGVREELAAIKIQSAFRGYLHVHLSCSVVSFISKTEVNSKHFTEDLVAGVHNAHPPWKSCHV</sequence>
<feature type="compositionally biased region" description="Low complexity" evidence="3">
    <location>
        <begin position="23"/>
        <end position="34"/>
    </location>
</feature>
<dbReference type="Proteomes" id="UP001054252">
    <property type="component" value="Unassembled WGS sequence"/>
</dbReference>
<organism evidence="4 5">
    <name type="scientific">Rubroshorea leprosula</name>
    <dbReference type="NCBI Taxonomy" id="152421"/>
    <lineage>
        <taxon>Eukaryota</taxon>
        <taxon>Viridiplantae</taxon>
        <taxon>Streptophyta</taxon>
        <taxon>Embryophyta</taxon>
        <taxon>Tracheophyta</taxon>
        <taxon>Spermatophyta</taxon>
        <taxon>Magnoliopsida</taxon>
        <taxon>eudicotyledons</taxon>
        <taxon>Gunneridae</taxon>
        <taxon>Pentapetalae</taxon>
        <taxon>rosids</taxon>
        <taxon>malvids</taxon>
        <taxon>Malvales</taxon>
        <taxon>Dipterocarpaceae</taxon>
        <taxon>Rubroshorea</taxon>
    </lineage>
</organism>
<evidence type="ECO:0000256" key="1">
    <source>
        <dbReference type="ARBA" id="ARBA00022860"/>
    </source>
</evidence>
<accession>A0AAV5KS24</accession>
<dbReference type="PANTHER" id="PTHR32295">
    <property type="entry name" value="IQ-DOMAIN 5-RELATED"/>
    <property type="match status" value="1"/>
</dbReference>
<comment type="caution">
    <text evidence="4">The sequence shown here is derived from an EMBL/GenBank/DDBJ whole genome shotgun (WGS) entry which is preliminary data.</text>
</comment>
<dbReference type="Pfam" id="PF00612">
    <property type="entry name" value="IQ"/>
    <property type="match status" value="1"/>
</dbReference>
<keyword evidence="5" id="KW-1185">Reference proteome</keyword>
<dbReference type="GO" id="GO:0005516">
    <property type="term" value="F:calmodulin binding"/>
    <property type="evidence" value="ECO:0007669"/>
    <property type="project" value="UniProtKB-KW"/>
</dbReference>
<protein>
    <submittedName>
        <fullName evidence="4">Uncharacterized protein</fullName>
    </submittedName>
</protein>